<dbReference type="InterPro" id="IPR012791">
    <property type="entry name" value="3-oxoacid_CoA-transf_B"/>
</dbReference>
<dbReference type="OrthoDB" id="9778604at2"/>
<dbReference type="InterPro" id="IPR037171">
    <property type="entry name" value="NagB/RpiA_transferase-like"/>
</dbReference>
<proteinExistence type="inferred from homology"/>
<dbReference type="PANTHER" id="PTHR13707">
    <property type="entry name" value="KETOACID-COENZYME A TRANSFERASE"/>
    <property type="match status" value="1"/>
</dbReference>
<gene>
    <name evidence="3" type="ORF">DOO78_11665</name>
</gene>
<dbReference type="GO" id="GO:0008410">
    <property type="term" value="F:CoA-transferase activity"/>
    <property type="evidence" value="ECO:0007669"/>
    <property type="project" value="InterPro"/>
</dbReference>
<organism evidence="3 4">
    <name type="scientific">Roseicella frigidaeris</name>
    <dbReference type="NCBI Taxonomy" id="2230885"/>
    <lineage>
        <taxon>Bacteria</taxon>
        <taxon>Pseudomonadati</taxon>
        <taxon>Pseudomonadota</taxon>
        <taxon>Alphaproteobacteria</taxon>
        <taxon>Acetobacterales</taxon>
        <taxon>Roseomonadaceae</taxon>
        <taxon>Roseicella</taxon>
    </lineage>
</organism>
<dbReference type="SUPFAM" id="SSF100950">
    <property type="entry name" value="NagB/RpiA/CoA transferase-like"/>
    <property type="match status" value="1"/>
</dbReference>
<dbReference type="AlphaFoldDB" id="A0A327M8D1"/>
<evidence type="ECO:0000313" key="4">
    <source>
        <dbReference type="Proteomes" id="UP000249065"/>
    </source>
</evidence>
<protein>
    <submittedName>
        <fullName evidence="3">3-oxoadipate CoA-transferase</fullName>
    </submittedName>
</protein>
<accession>A0A327M8D1</accession>
<evidence type="ECO:0000256" key="1">
    <source>
        <dbReference type="ARBA" id="ARBA00007047"/>
    </source>
</evidence>
<dbReference type="SMART" id="SM00882">
    <property type="entry name" value="CoA_trans"/>
    <property type="match status" value="1"/>
</dbReference>
<dbReference type="PANTHER" id="PTHR13707:SF57">
    <property type="entry name" value="SUCCINYL-COA:3-KETOACID COENZYME A TRANSFERASE SUBUNIT B-RELATED"/>
    <property type="match status" value="1"/>
</dbReference>
<reference evidence="4" key="1">
    <citation type="submission" date="2018-06" db="EMBL/GenBank/DDBJ databases">
        <authorList>
            <person name="Khan S.A."/>
        </authorList>
    </citation>
    <scope>NUCLEOTIDE SEQUENCE [LARGE SCALE GENOMIC DNA]</scope>
    <source>
        <strain evidence="4">DB-1506</strain>
    </source>
</reference>
<dbReference type="Gene3D" id="3.40.1080.10">
    <property type="entry name" value="Glutaconate Coenzyme A-transferase"/>
    <property type="match status" value="1"/>
</dbReference>
<comment type="caution">
    <text evidence="3">The sequence shown here is derived from an EMBL/GenBank/DDBJ whole genome shotgun (WGS) entry which is preliminary data.</text>
</comment>
<comment type="similarity">
    <text evidence="1">Belongs to the 3-oxoacid CoA-transferase subunit B family.</text>
</comment>
<dbReference type="NCBIfam" id="TIGR02428">
    <property type="entry name" value="pcaJ_scoB_fam"/>
    <property type="match status" value="1"/>
</dbReference>
<name>A0A327M8D1_9PROT</name>
<dbReference type="EMBL" id="QLIX01000007">
    <property type="protein sequence ID" value="RAI58737.1"/>
    <property type="molecule type" value="Genomic_DNA"/>
</dbReference>
<dbReference type="Pfam" id="PF01144">
    <property type="entry name" value="CoA_trans"/>
    <property type="match status" value="1"/>
</dbReference>
<dbReference type="RefSeq" id="WP_111469944.1">
    <property type="nucleotide sequence ID" value="NZ_QLIX01000007.1"/>
</dbReference>
<dbReference type="InterPro" id="IPR004165">
    <property type="entry name" value="CoA_trans_fam_I"/>
</dbReference>
<dbReference type="Proteomes" id="UP000249065">
    <property type="component" value="Unassembled WGS sequence"/>
</dbReference>
<evidence type="ECO:0000256" key="2">
    <source>
        <dbReference type="ARBA" id="ARBA00022679"/>
    </source>
</evidence>
<keyword evidence="4" id="KW-1185">Reference proteome</keyword>
<keyword evidence="2 3" id="KW-0808">Transferase</keyword>
<evidence type="ECO:0000313" key="3">
    <source>
        <dbReference type="EMBL" id="RAI58737.1"/>
    </source>
</evidence>
<sequence>MNETRQGFGPLTRTGMAARAAQDVPEGWYVNLGIGIPTLIADYIPPEREVVVHSENGILGMGPAPPPHQQNPWLVNASTQRVSLRPGGAFVHHADSFAMVRGGHIDLCVLGGFQVAENGDLANWAHSPTETGRQIGGAMDLAVGAKRVWVVMEHTTKDGAARLLRRCSYPLTAAGCVSRVYTNLAVLEVTPKGFVVLDMVPGLDFADLQARTGAELHRA</sequence>